<proteinExistence type="predicted"/>
<evidence type="ECO:0000313" key="1">
    <source>
        <dbReference type="EMBL" id="MCC9643172.1"/>
    </source>
</evidence>
<keyword evidence="2" id="KW-1185">Reference proteome</keyword>
<dbReference type="InterPro" id="IPR009061">
    <property type="entry name" value="DNA-bd_dom_put_sf"/>
</dbReference>
<gene>
    <name evidence="1" type="ORF">LOC71_12880</name>
</gene>
<protein>
    <submittedName>
        <fullName evidence="1">Helix-turn-helix domain-containing protein</fullName>
    </submittedName>
</protein>
<dbReference type="RefSeq" id="WP_230274106.1">
    <property type="nucleotide sequence ID" value="NZ_JAJKFW010000023.1"/>
</dbReference>
<accession>A0ABS8NHZ7</accession>
<sequence>MQTSKTQFLVMDEQDYQSLIDRITEAVTQAVLAQGKGHLSTRRYVKTAEMARLLSVSENHLDRMREKEIIPSVLIGRSRRYCPEHVFNALSRDEAAK</sequence>
<dbReference type="SUPFAM" id="SSF46955">
    <property type="entry name" value="Putative DNA-binding domain"/>
    <property type="match status" value="1"/>
</dbReference>
<evidence type="ECO:0000313" key="2">
    <source>
        <dbReference type="Proteomes" id="UP001430306"/>
    </source>
</evidence>
<reference evidence="1" key="1">
    <citation type="submission" date="2021-11" db="EMBL/GenBank/DDBJ databases">
        <title>Genome sequence.</title>
        <authorList>
            <person name="Sun Q."/>
        </authorList>
    </citation>
    <scope>NUCLEOTIDE SEQUENCE</scope>
    <source>
        <strain evidence="1">JC740</strain>
    </source>
</reference>
<comment type="caution">
    <text evidence="1">The sequence shown here is derived from an EMBL/GenBank/DDBJ whole genome shotgun (WGS) entry which is preliminary data.</text>
</comment>
<organism evidence="1 2">
    <name type="scientific">Rhodopirellula halodulae</name>
    <dbReference type="NCBI Taxonomy" id="2894198"/>
    <lineage>
        <taxon>Bacteria</taxon>
        <taxon>Pseudomonadati</taxon>
        <taxon>Planctomycetota</taxon>
        <taxon>Planctomycetia</taxon>
        <taxon>Pirellulales</taxon>
        <taxon>Pirellulaceae</taxon>
        <taxon>Rhodopirellula</taxon>
    </lineage>
</organism>
<name>A0ABS8NHZ7_9BACT</name>
<dbReference type="Proteomes" id="UP001430306">
    <property type="component" value="Unassembled WGS sequence"/>
</dbReference>
<dbReference type="EMBL" id="JAJKFW010000023">
    <property type="protein sequence ID" value="MCC9643172.1"/>
    <property type="molecule type" value="Genomic_DNA"/>
</dbReference>